<dbReference type="FunFam" id="3.80.10.10:FF:000413">
    <property type="entry name" value="Inactive leucine-rich repeat receptor-like protein kinase"/>
    <property type="match status" value="1"/>
</dbReference>
<dbReference type="Pfam" id="PF07714">
    <property type="entry name" value="PK_Tyr_Ser-Thr"/>
    <property type="match status" value="1"/>
</dbReference>
<evidence type="ECO:0000256" key="2">
    <source>
        <dbReference type="ARBA" id="ARBA00022475"/>
    </source>
</evidence>
<sequence length="976" mass="105214">MLNDVVSLSFFFIFLAVSMTAAAGQNPTFNDDVLGLIVFKSGLHDPLSKLSSWNSEDLDPCNWLGCICDPSTNRVTELRLDGFSLSGHIGRGLLRLNFLHTLLLSNNNLTGTLNPEFPHLGSLQVLDFSGNNLSGRIPDAFFQQCGSLRSVSFANNKLTGSLPVSLSYCSTLTHLNLSTNQLSGRFPRELWFLKSLTSLDLSDNFLQGELPDGVGGLYDLREIDFSKNWFSGHVPSDLGKCSSLKSLDFSENYFSGNLPGSMQTLSSCNSIRLRGNSLVGEIPDWIGEIATLETLDLSGNNFSGNVPFSLGNLEFLKELNLSANMLVGEIPETISNCSNLVSIDVSKNSFTGDVLKWMFNGNSESSSLLSRYSLDKRSGNDSVLSIVGFLQGLRVLDLSSNGFSGEIPSNIYVLRSLVQLNMSTNSLFGSIPSGIGGLKLAEILDLSSNLLNGTVPSEIGGALSLKQLNLQRNRISGQIPSQISNCSALKAIDLSDNELSGGIPGSIGSLSNLEYMDLSRNKLSGSLPKEMEKLSHLVTFNISHNSITGELPAGGFFNTIPLSAVDGNPSLCGSVVNRSCLSFHPKPIVLNPNSSNPANGPAQNSQIRKSVLSISALIAIGAAAFIAIGVVAVTLLNVHARSSVSRQDAAAAAAALAMSVGETFSCSPSKDQEFGKLVMFSGEADVFDTTGANALLNKDCELGRGGFGVVYRTNLHDGRPVAVKKLTVAGLIKSQEEFEREMRKLGKLRHRNVVEIKGYYWTHSLQLLIHEFVSGGSLHRHLHGDESICLTWRQRFSIILGIARGLAYLHSSNITHYNLKATNVLIDATGEAKVSDFGLARLLASALDRCVLSGKVQSALGYTAPEFACRTVKITDKCDVYGFGILVLEVVTGKRPVEYAEDDVVVLCETVREGLEEGRVEECVDGRLRGNFPAEEAIPVIKLGLVCGSQVPSNRPDMEEVVKILELIQCPSHDLE</sequence>
<dbReference type="SUPFAM" id="SSF52058">
    <property type="entry name" value="L domain-like"/>
    <property type="match status" value="1"/>
</dbReference>
<evidence type="ECO:0000256" key="14">
    <source>
        <dbReference type="SAM" id="Phobius"/>
    </source>
</evidence>
<evidence type="ECO:0000256" key="7">
    <source>
        <dbReference type="ARBA" id="ARBA00022741"/>
    </source>
</evidence>
<dbReference type="GO" id="GO:0005886">
    <property type="term" value="C:plasma membrane"/>
    <property type="evidence" value="ECO:0007669"/>
    <property type="project" value="UniProtKB-SubCell"/>
</dbReference>
<dbReference type="PRINTS" id="PR00019">
    <property type="entry name" value="LEURICHRPT"/>
</dbReference>
<evidence type="ECO:0000256" key="12">
    <source>
        <dbReference type="ARBA" id="ARBA00023180"/>
    </source>
</evidence>
<feature type="signal peptide" evidence="15">
    <location>
        <begin position="1"/>
        <end position="24"/>
    </location>
</feature>
<dbReference type="Gramene" id="KFK24685">
    <property type="protein sequence ID" value="KFK24685"/>
    <property type="gene ID" value="AALP_AA8G011600"/>
</dbReference>
<dbReference type="PROSITE" id="PS00107">
    <property type="entry name" value="PROTEIN_KINASE_ATP"/>
    <property type="match status" value="1"/>
</dbReference>
<dbReference type="SUPFAM" id="SSF56112">
    <property type="entry name" value="Protein kinase-like (PK-like)"/>
    <property type="match status" value="1"/>
</dbReference>
<evidence type="ECO:0000256" key="8">
    <source>
        <dbReference type="ARBA" id="ARBA00022840"/>
    </source>
</evidence>
<dbReference type="CDD" id="cd14066">
    <property type="entry name" value="STKc_IRAK"/>
    <property type="match status" value="1"/>
</dbReference>
<keyword evidence="10 14" id="KW-0472">Membrane</keyword>
<dbReference type="FunFam" id="1.10.510.10:FF:000267">
    <property type="entry name" value="probable LRR receptor-like serine/threonine-protein kinase IRK"/>
    <property type="match status" value="1"/>
</dbReference>
<dbReference type="InterPro" id="IPR001611">
    <property type="entry name" value="Leu-rich_rpt"/>
</dbReference>
<evidence type="ECO:0000313" key="18">
    <source>
        <dbReference type="Proteomes" id="UP000029120"/>
    </source>
</evidence>
<keyword evidence="8 13" id="KW-0067">ATP-binding</keyword>
<keyword evidence="3" id="KW-0433">Leucine-rich repeat</keyword>
<organism evidence="17 18">
    <name type="scientific">Arabis alpina</name>
    <name type="common">Alpine rock-cress</name>
    <dbReference type="NCBI Taxonomy" id="50452"/>
    <lineage>
        <taxon>Eukaryota</taxon>
        <taxon>Viridiplantae</taxon>
        <taxon>Streptophyta</taxon>
        <taxon>Embryophyta</taxon>
        <taxon>Tracheophyta</taxon>
        <taxon>Spermatophyta</taxon>
        <taxon>Magnoliopsida</taxon>
        <taxon>eudicotyledons</taxon>
        <taxon>Gunneridae</taxon>
        <taxon>Pentapetalae</taxon>
        <taxon>rosids</taxon>
        <taxon>malvids</taxon>
        <taxon>Brassicales</taxon>
        <taxon>Brassicaceae</taxon>
        <taxon>Arabideae</taxon>
        <taxon>Arabis</taxon>
    </lineage>
</organism>
<dbReference type="PANTHER" id="PTHR48010:SF19">
    <property type="entry name" value="PROTEIN KINASE DOMAIN-CONTAINING PROTEIN"/>
    <property type="match status" value="1"/>
</dbReference>
<dbReference type="PANTHER" id="PTHR48010">
    <property type="entry name" value="OS05G0588300 PROTEIN"/>
    <property type="match status" value="1"/>
</dbReference>
<evidence type="ECO:0000256" key="4">
    <source>
        <dbReference type="ARBA" id="ARBA00022692"/>
    </source>
</evidence>
<evidence type="ECO:0000256" key="6">
    <source>
        <dbReference type="ARBA" id="ARBA00022737"/>
    </source>
</evidence>
<keyword evidence="4 14" id="KW-0812">Transmembrane</keyword>
<dbReference type="InterPro" id="IPR000719">
    <property type="entry name" value="Prot_kinase_dom"/>
</dbReference>
<dbReference type="GO" id="GO:0004672">
    <property type="term" value="F:protein kinase activity"/>
    <property type="evidence" value="ECO:0007669"/>
    <property type="project" value="InterPro"/>
</dbReference>
<keyword evidence="9 14" id="KW-1133">Transmembrane helix</keyword>
<proteinExistence type="predicted"/>
<feature type="domain" description="Protein kinase" evidence="16">
    <location>
        <begin position="696"/>
        <end position="968"/>
    </location>
</feature>
<evidence type="ECO:0000256" key="5">
    <source>
        <dbReference type="ARBA" id="ARBA00022729"/>
    </source>
</evidence>
<dbReference type="OMA" id="HVPSWIF"/>
<dbReference type="Pfam" id="PF00560">
    <property type="entry name" value="LRR_1"/>
    <property type="match status" value="8"/>
</dbReference>
<gene>
    <name evidence="17" type="ordered locus">AALP_Aa8g011600</name>
</gene>
<dbReference type="GO" id="GO:0005524">
    <property type="term" value="F:ATP binding"/>
    <property type="evidence" value="ECO:0007669"/>
    <property type="project" value="UniProtKB-UniRule"/>
</dbReference>
<dbReference type="FunFam" id="3.30.200.20:FF:000295">
    <property type="entry name" value="probable LRR receptor-like serine/threonine-protein kinase IRK"/>
    <property type="match status" value="1"/>
</dbReference>
<keyword evidence="7 13" id="KW-0547">Nucleotide-binding</keyword>
<dbReference type="InterPro" id="IPR032675">
    <property type="entry name" value="LRR_dom_sf"/>
</dbReference>
<name>A0A087G483_ARAAL</name>
<dbReference type="Pfam" id="PF13855">
    <property type="entry name" value="LRR_8"/>
    <property type="match status" value="2"/>
</dbReference>
<keyword evidence="5 15" id="KW-0732">Signal</keyword>
<dbReference type="InterPro" id="IPR013210">
    <property type="entry name" value="LRR_N_plant-typ"/>
</dbReference>
<dbReference type="OrthoDB" id="676979at2759"/>
<evidence type="ECO:0000256" key="3">
    <source>
        <dbReference type="ARBA" id="ARBA00022614"/>
    </source>
</evidence>
<feature type="binding site" evidence="13">
    <location>
        <position position="725"/>
    </location>
    <ligand>
        <name>ATP</name>
        <dbReference type="ChEBI" id="CHEBI:30616"/>
    </ligand>
</feature>
<dbReference type="EMBL" id="CM002876">
    <property type="protein sequence ID" value="KFK24685.1"/>
    <property type="molecule type" value="Genomic_DNA"/>
</dbReference>
<dbReference type="SMART" id="SM00369">
    <property type="entry name" value="LRR_TYP"/>
    <property type="match status" value="8"/>
</dbReference>
<keyword evidence="12" id="KW-0325">Glycoprotein</keyword>
<evidence type="ECO:0000256" key="9">
    <source>
        <dbReference type="ARBA" id="ARBA00022989"/>
    </source>
</evidence>
<dbReference type="PROSITE" id="PS50011">
    <property type="entry name" value="PROTEIN_KINASE_DOM"/>
    <property type="match status" value="1"/>
</dbReference>
<evidence type="ECO:0000256" key="13">
    <source>
        <dbReference type="PROSITE-ProRule" id="PRU10141"/>
    </source>
</evidence>
<keyword evidence="6" id="KW-0677">Repeat</keyword>
<reference evidence="18" key="1">
    <citation type="journal article" date="2015" name="Nat. Plants">
        <title>Genome expansion of Arabis alpina linked with retrotransposition and reduced symmetric DNA methylation.</title>
        <authorList>
            <person name="Willing E.M."/>
            <person name="Rawat V."/>
            <person name="Mandakova T."/>
            <person name="Maumus F."/>
            <person name="James G.V."/>
            <person name="Nordstroem K.J."/>
            <person name="Becker C."/>
            <person name="Warthmann N."/>
            <person name="Chica C."/>
            <person name="Szarzynska B."/>
            <person name="Zytnicki M."/>
            <person name="Albani M.C."/>
            <person name="Kiefer C."/>
            <person name="Bergonzi S."/>
            <person name="Castaings L."/>
            <person name="Mateos J.L."/>
            <person name="Berns M.C."/>
            <person name="Bujdoso N."/>
            <person name="Piofczyk T."/>
            <person name="de Lorenzo L."/>
            <person name="Barrero-Sicilia C."/>
            <person name="Mateos I."/>
            <person name="Piednoel M."/>
            <person name="Hagmann J."/>
            <person name="Chen-Min-Tao R."/>
            <person name="Iglesias-Fernandez R."/>
            <person name="Schuster S.C."/>
            <person name="Alonso-Blanco C."/>
            <person name="Roudier F."/>
            <person name="Carbonero P."/>
            <person name="Paz-Ares J."/>
            <person name="Davis S.J."/>
            <person name="Pecinka A."/>
            <person name="Quesneville H."/>
            <person name="Colot V."/>
            <person name="Lysak M.A."/>
            <person name="Weigel D."/>
            <person name="Coupland G."/>
            <person name="Schneeberger K."/>
        </authorList>
    </citation>
    <scope>NUCLEOTIDE SEQUENCE [LARGE SCALE GENOMIC DNA]</scope>
    <source>
        <strain evidence="18">cv. Pajares</strain>
    </source>
</reference>
<keyword evidence="11" id="KW-0675">Receptor</keyword>
<dbReference type="InterPro" id="IPR011009">
    <property type="entry name" value="Kinase-like_dom_sf"/>
</dbReference>
<evidence type="ECO:0000256" key="1">
    <source>
        <dbReference type="ARBA" id="ARBA00004251"/>
    </source>
</evidence>
<evidence type="ECO:0000256" key="15">
    <source>
        <dbReference type="SAM" id="SignalP"/>
    </source>
</evidence>
<protein>
    <recommendedName>
        <fullName evidence="16">Protein kinase domain-containing protein</fullName>
    </recommendedName>
</protein>
<dbReference type="SUPFAM" id="SSF52047">
    <property type="entry name" value="RNI-like"/>
    <property type="match status" value="1"/>
</dbReference>
<dbReference type="AlphaFoldDB" id="A0A087G483"/>
<dbReference type="FunFam" id="3.80.10.10:FF:000077">
    <property type="entry name" value="LRR receptor-like serine/threonine-protein kinase ERL1"/>
    <property type="match status" value="1"/>
</dbReference>
<dbReference type="InterPro" id="IPR050994">
    <property type="entry name" value="At_inactive_RLKs"/>
</dbReference>
<evidence type="ECO:0000259" key="16">
    <source>
        <dbReference type="PROSITE" id="PS50011"/>
    </source>
</evidence>
<dbReference type="InterPro" id="IPR003591">
    <property type="entry name" value="Leu-rich_rpt_typical-subtyp"/>
</dbReference>
<evidence type="ECO:0000256" key="11">
    <source>
        <dbReference type="ARBA" id="ARBA00023170"/>
    </source>
</evidence>
<evidence type="ECO:0000256" key="10">
    <source>
        <dbReference type="ARBA" id="ARBA00023136"/>
    </source>
</evidence>
<dbReference type="Gene3D" id="1.10.510.10">
    <property type="entry name" value="Transferase(Phosphotransferase) domain 1"/>
    <property type="match status" value="1"/>
</dbReference>
<keyword evidence="18" id="KW-1185">Reference proteome</keyword>
<dbReference type="Proteomes" id="UP000029120">
    <property type="component" value="Chromosome 8"/>
</dbReference>
<dbReference type="FunFam" id="3.80.10.10:FF:000402">
    <property type="entry name" value="Putative LRR receptor-like serine/threonine-protein kinase IRK"/>
    <property type="match status" value="1"/>
</dbReference>
<comment type="subcellular location">
    <subcellularLocation>
        <location evidence="1">Cell membrane</location>
        <topology evidence="1">Single-pass type I membrane protein</topology>
    </subcellularLocation>
</comment>
<dbReference type="Pfam" id="PF08263">
    <property type="entry name" value="LRRNT_2"/>
    <property type="match status" value="1"/>
</dbReference>
<feature type="chain" id="PRO_5001821701" description="Protein kinase domain-containing protein" evidence="15">
    <location>
        <begin position="25"/>
        <end position="976"/>
    </location>
</feature>
<dbReference type="Gene3D" id="3.80.10.10">
    <property type="entry name" value="Ribonuclease Inhibitor"/>
    <property type="match status" value="4"/>
</dbReference>
<evidence type="ECO:0000313" key="17">
    <source>
        <dbReference type="EMBL" id="KFK24685.1"/>
    </source>
</evidence>
<dbReference type="InterPro" id="IPR001245">
    <property type="entry name" value="Ser-Thr/Tyr_kinase_cat_dom"/>
</dbReference>
<dbReference type="eggNOG" id="ENOG502QT06">
    <property type="taxonomic scope" value="Eukaryota"/>
</dbReference>
<feature type="transmembrane region" description="Helical" evidence="14">
    <location>
        <begin position="611"/>
        <end position="636"/>
    </location>
</feature>
<keyword evidence="2" id="KW-1003">Cell membrane</keyword>
<dbReference type="InterPro" id="IPR017441">
    <property type="entry name" value="Protein_kinase_ATP_BS"/>
</dbReference>
<dbReference type="Gene3D" id="3.30.200.20">
    <property type="entry name" value="Phosphorylase Kinase, domain 1"/>
    <property type="match status" value="1"/>
</dbReference>
<accession>A0A087G483</accession>